<evidence type="ECO:0000313" key="7">
    <source>
        <dbReference type="Proteomes" id="UP000295506"/>
    </source>
</evidence>
<evidence type="ECO:0000313" key="5">
    <source>
        <dbReference type="EMBL" id="TDT86292.1"/>
    </source>
</evidence>
<dbReference type="OrthoDB" id="5455551at2"/>
<evidence type="ECO:0000259" key="3">
    <source>
        <dbReference type="SMART" id="SM00062"/>
    </source>
</evidence>
<evidence type="ECO:0000256" key="1">
    <source>
        <dbReference type="ARBA" id="ARBA00022729"/>
    </source>
</evidence>
<evidence type="ECO:0000313" key="4">
    <source>
        <dbReference type="EMBL" id="AMK09749.1"/>
    </source>
</evidence>
<dbReference type="SMART" id="SM00062">
    <property type="entry name" value="PBPb"/>
    <property type="match status" value="1"/>
</dbReference>
<dbReference type="Proteomes" id="UP000295506">
    <property type="component" value="Unassembled WGS sequence"/>
</dbReference>
<evidence type="ECO:0000256" key="2">
    <source>
        <dbReference type="SAM" id="SignalP"/>
    </source>
</evidence>
<dbReference type="Pfam" id="PF00497">
    <property type="entry name" value="SBP_bac_3"/>
    <property type="match status" value="1"/>
</dbReference>
<dbReference type="InterPro" id="IPR001638">
    <property type="entry name" value="Solute-binding_3/MltF_N"/>
</dbReference>
<organism evidence="5 7">
    <name type="scientific">Pseudodesulfovibrio indicus</name>
    <dbReference type="NCBI Taxonomy" id="1716143"/>
    <lineage>
        <taxon>Bacteria</taxon>
        <taxon>Pseudomonadati</taxon>
        <taxon>Thermodesulfobacteriota</taxon>
        <taxon>Desulfovibrionia</taxon>
        <taxon>Desulfovibrionales</taxon>
        <taxon>Desulfovibrionaceae</taxon>
    </lineage>
</organism>
<dbReference type="KEGG" id="dej:AWY79_00830"/>
<sequence>MKRFPALIALLLLAALTGTESALAAQARQRLILFIAHADVPPYYIDEPGQPGKGILPDILRAITESLDMTFTVRRLPDKRGWDMLRKGDVDVYASAREWVLEPDRFLWTEPFMVNEDVFLYLADSTLAFHHPLDLYGKRVAGIKGFVYPALESHFGPGRIERIDAPSPDALLQLLILNRADAILINRTEIEWMFHNRKDLNPDLFRMDPNPVDLAWFRFIFPRNRDWEPVIEQFNDRIREMRENGALERILDHYR</sequence>
<dbReference type="PANTHER" id="PTHR35936">
    <property type="entry name" value="MEMBRANE-BOUND LYTIC MUREIN TRANSGLYCOSYLASE F"/>
    <property type="match status" value="1"/>
</dbReference>
<dbReference type="RefSeq" id="WP_066799165.1">
    <property type="nucleotide sequence ID" value="NZ_CP014206.1"/>
</dbReference>
<dbReference type="Proteomes" id="UP000055611">
    <property type="component" value="Chromosome"/>
</dbReference>
<feature type="domain" description="Solute-binding protein family 3/N-terminal" evidence="3">
    <location>
        <begin position="30"/>
        <end position="255"/>
    </location>
</feature>
<reference evidence="5 7" key="2">
    <citation type="submission" date="2019-03" db="EMBL/GenBank/DDBJ databases">
        <title>Genomic Encyclopedia of Type Strains, Phase IV (KMG-IV): sequencing the most valuable type-strain genomes for metagenomic binning, comparative biology and taxonomic classification.</title>
        <authorList>
            <person name="Goeker M."/>
        </authorList>
    </citation>
    <scope>NUCLEOTIDE SEQUENCE [LARGE SCALE GENOMIC DNA]</scope>
    <source>
        <strain evidence="5 7">DSM 101483</strain>
    </source>
</reference>
<keyword evidence="1 2" id="KW-0732">Signal</keyword>
<gene>
    <name evidence="4" type="ORF">AWY79_00830</name>
    <name evidence="5" type="ORF">EDC59_11458</name>
</gene>
<dbReference type="AlphaFoldDB" id="A0A140D982"/>
<evidence type="ECO:0000313" key="6">
    <source>
        <dbReference type="Proteomes" id="UP000055611"/>
    </source>
</evidence>
<dbReference type="Gene3D" id="3.40.190.10">
    <property type="entry name" value="Periplasmic binding protein-like II"/>
    <property type="match status" value="2"/>
</dbReference>
<feature type="signal peptide" evidence="2">
    <location>
        <begin position="1"/>
        <end position="24"/>
    </location>
</feature>
<accession>A0A140D982</accession>
<keyword evidence="6" id="KW-1185">Reference proteome</keyword>
<reference evidence="4 6" key="1">
    <citation type="journal article" date="2016" name="Front. Microbiol.">
        <title>Genome Sequence of the Piezophilic, Mesophilic Sulfate-Reducing Bacterium Desulfovibrio indicus J2T.</title>
        <authorList>
            <person name="Cao J."/>
            <person name="Maignien L."/>
            <person name="Shao Z."/>
            <person name="Alain K."/>
            <person name="Jebbar M."/>
        </authorList>
    </citation>
    <scope>NUCLEOTIDE SEQUENCE [LARGE SCALE GENOMIC DNA]</scope>
    <source>
        <strain evidence="4 6">J2</strain>
    </source>
</reference>
<protein>
    <submittedName>
        <fullName evidence="5">Amino acid ABC transporter substrate-binding protein (PAAT family)</fullName>
    </submittedName>
</protein>
<dbReference type="SUPFAM" id="SSF53850">
    <property type="entry name" value="Periplasmic binding protein-like II"/>
    <property type="match status" value="1"/>
</dbReference>
<feature type="chain" id="PRO_5044548682" evidence="2">
    <location>
        <begin position="25"/>
        <end position="255"/>
    </location>
</feature>
<name>A0A140D982_9BACT</name>
<dbReference type="EMBL" id="CP014206">
    <property type="protein sequence ID" value="AMK09749.1"/>
    <property type="molecule type" value="Genomic_DNA"/>
</dbReference>
<dbReference type="EMBL" id="SOBK01000014">
    <property type="protein sequence ID" value="TDT86292.1"/>
    <property type="molecule type" value="Genomic_DNA"/>
</dbReference>
<proteinExistence type="predicted"/>
<dbReference type="PANTHER" id="PTHR35936:SF6">
    <property type="entry name" value="AMINO ACID ABC TRANSPORTER SUBSTRATE-BINDING PAAT FAMILY PROTEIN"/>
    <property type="match status" value="1"/>
</dbReference>